<dbReference type="SUPFAM" id="SSF55781">
    <property type="entry name" value="GAF domain-like"/>
    <property type="match status" value="1"/>
</dbReference>
<dbReference type="AlphaFoldDB" id="A0A643FUN3"/>
<dbReference type="GO" id="GO:0007165">
    <property type="term" value="P:signal transduction"/>
    <property type="evidence" value="ECO:0007669"/>
    <property type="project" value="InterPro"/>
</dbReference>
<dbReference type="InterPro" id="IPR003660">
    <property type="entry name" value="HAMP_dom"/>
</dbReference>
<dbReference type="CDD" id="cd00077">
    <property type="entry name" value="HDc"/>
    <property type="match status" value="1"/>
</dbReference>
<dbReference type="InterPro" id="IPR003018">
    <property type="entry name" value="GAF"/>
</dbReference>
<dbReference type="Pfam" id="PF00672">
    <property type="entry name" value="HAMP"/>
    <property type="match status" value="1"/>
</dbReference>
<protein>
    <submittedName>
        <fullName evidence="3">HD domain-containing protein</fullName>
    </submittedName>
</protein>
<proteinExistence type="predicted"/>
<dbReference type="InterPro" id="IPR052020">
    <property type="entry name" value="Cyclic_di-GMP/3'3'-cGAMP_PDE"/>
</dbReference>
<sequence>MATRRHFPLHIHISTLFVTLLLVVGGLISGVGYTLSKEMLESESSAMTQRMSRETLGEVQKLMEPAEMAIKLIGRSALPDAATLRDRLAGLDMLRAAIQASPALSALYVGYANGDFFFVRHLPDEAERQAVGAPPGTQFIVQSIEHKPSGAEGRYLYVDTSLKVLKEAMHPEYAASFDPRARLWYQRALANGGLVSTAPYAFYSSGKTGTTLAIAARGGRAAIGGDITLDALGQTLSRLRSTKGTALALVSPSGQLIASDSVAASDVAAVGTNQEPRLRQVRELGNPVLTRLSGLIPALDGTPNLHDTMTVDGESWYTSIDRLSSGDEEPLYLVSATPQHEVLRTANRLRDTGVMITILIILVALPIVWLAARLISKPLQSLANGAQAVQRFEFAQPFNVESRISEVEKLATALDSMKRTIQRFLDIIQALAAEPSFDRLLPMLLNETLAAADADSGVLYLVDEDVLQPASARSQSLSDVTAALEKIPQVNALTMIQEAIRNGLAHTGQLTAEDIRRAGLSALSPEHGQHGVAVPLLNRQRQLVGVFLLLRATAMEDAQLSFVKALAGVAASALETRELIKAQRDMFEALIQLIAGAIDTKSPYTGGHCARVPALTKMLAKAACEATSGPYQAFQLGEQEWEALHVAAWLHDCGKVTTPEYVVDKATKLETIYDRIHEIRMRFEVLKRDAEIACLQAVARGEEAASAQARRDAECRQLDDDFAFVAACNEGGEFMEPAHVDRLHRIAARTWLRTLNDRVGLSRDEKARKDRMPAADLPAVEPLLADKQEHRIARSGQDRFAEGNPWGFRMAVPECLYDRGELHNLSVARGTLSEEERFKINEHIMQTLVMLSQLPFPKHLRQVPEIAGGHHEKMDGTGYPKRLKGEEMSPLARMMAIADIFEALTAPDRPYKKAKTLSESIHIMSCMKRDQHIDPALFELFLVSGVYRDYAAQFMNKEQIDHVDIGRYVQSAI</sequence>
<organism evidence="3 4">
    <name type="scientific">Cupriavidus basilensis</name>
    <dbReference type="NCBI Taxonomy" id="68895"/>
    <lineage>
        <taxon>Bacteria</taxon>
        <taxon>Pseudomonadati</taxon>
        <taxon>Pseudomonadota</taxon>
        <taxon>Betaproteobacteria</taxon>
        <taxon>Burkholderiales</taxon>
        <taxon>Burkholderiaceae</taxon>
        <taxon>Cupriavidus</taxon>
    </lineage>
</organism>
<dbReference type="GeneID" id="98400259"/>
<reference evidence="3 4" key="1">
    <citation type="submission" date="2020-10" db="EMBL/GenBank/DDBJ databases">
        <title>Complete genome sequence of Cupriavidus basilensis CCUG 49340T.</title>
        <authorList>
            <person name="Salva-Serra F."/>
            <person name="Donoso R.A."/>
            <person name="Cho K.H."/>
            <person name="Yoo J.A."/>
            <person name="Lee K."/>
            <person name="Yoon S.-H."/>
            <person name="Perez-Pantoja D."/>
            <person name="Moore E.R.B."/>
        </authorList>
    </citation>
    <scope>NUCLEOTIDE SEQUENCE [LARGE SCALE GENOMIC DNA]</scope>
    <source>
        <strain evidence="4">CCUG 49340</strain>
    </source>
</reference>
<dbReference type="InterPro" id="IPR037522">
    <property type="entry name" value="HD_GYP_dom"/>
</dbReference>
<dbReference type="SUPFAM" id="SSF109604">
    <property type="entry name" value="HD-domain/PDEase-like"/>
    <property type="match status" value="2"/>
</dbReference>
<feature type="domain" description="HAMP" evidence="1">
    <location>
        <begin position="373"/>
        <end position="426"/>
    </location>
</feature>
<accession>A0A643FUN3</accession>
<dbReference type="RefSeq" id="WP_150986283.1">
    <property type="nucleotide sequence ID" value="NZ_CP062803.1"/>
</dbReference>
<feature type="domain" description="HD-GYP" evidence="2">
    <location>
        <begin position="748"/>
        <end position="957"/>
    </location>
</feature>
<dbReference type="Gene3D" id="1.10.3210.10">
    <property type="entry name" value="Hypothetical protein af1432"/>
    <property type="match status" value="2"/>
</dbReference>
<dbReference type="PANTHER" id="PTHR45228:SF5">
    <property type="entry name" value="CYCLIC DI-GMP PHOSPHODIESTERASE VC_1348-RELATED"/>
    <property type="match status" value="1"/>
</dbReference>
<evidence type="ECO:0000259" key="1">
    <source>
        <dbReference type="PROSITE" id="PS50885"/>
    </source>
</evidence>
<dbReference type="PANTHER" id="PTHR45228">
    <property type="entry name" value="CYCLIC DI-GMP PHOSPHODIESTERASE TM_0186-RELATED"/>
    <property type="match status" value="1"/>
</dbReference>
<dbReference type="EMBL" id="CP062803">
    <property type="protein sequence ID" value="QOT77429.1"/>
    <property type="molecule type" value="Genomic_DNA"/>
</dbReference>
<dbReference type="Pfam" id="PF13492">
    <property type="entry name" value="GAF_3"/>
    <property type="match status" value="1"/>
</dbReference>
<dbReference type="Pfam" id="PF13487">
    <property type="entry name" value="HD_5"/>
    <property type="match status" value="1"/>
</dbReference>
<dbReference type="GO" id="GO:0016020">
    <property type="term" value="C:membrane"/>
    <property type="evidence" value="ECO:0007669"/>
    <property type="project" value="InterPro"/>
</dbReference>
<dbReference type="PROSITE" id="PS50885">
    <property type="entry name" value="HAMP"/>
    <property type="match status" value="1"/>
</dbReference>
<gene>
    <name evidence="3" type="ORF">F7R26_005040</name>
</gene>
<evidence type="ECO:0000259" key="2">
    <source>
        <dbReference type="PROSITE" id="PS51832"/>
    </source>
</evidence>
<dbReference type="Gene3D" id="3.30.450.20">
    <property type="entry name" value="PAS domain"/>
    <property type="match status" value="2"/>
</dbReference>
<dbReference type="InterPro" id="IPR029016">
    <property type="entry name" value="GAF-like_dom_sf"/>
</dbReference>
<dbReference type="GO" id="GO:0008081">
    <property type="term" value="F:phosphoric diester hydrolase activity"/>
    <property type="evidence" value="ECO:0007669"/>
    <property type="project" value="UniProtKB-ARBA"/>
</dbReference>
<dbReference type="SMART" id="SM00304">
    <property type="entry name" value="HAMP"/>
    <property type="match status" value="1"/>
</dbReference>
<dbReference type="SMART" id="SM00471">
    <property type="entry name" value="HDc"/>
    <property type="match status" value="1"/>
</dbReference>
<dbReference type="Gene3D" id="6.10.340.10">
    <property type="match status" value="1"/>
</dbReference>
<dbReference type="PROSITE" id="PS51832">
    <property type="entry name" value="HD_GYP"/>
    <property type="match status" value="1"/>
</dbReference>
<evidence type="ECO:0000313" key="4">
    <source>
        <dbReference type="Proteomes" id="UP000397656"/>
    </source>
</evidence>
<dbReference type="InterPro" id="IPR003607">
    <property type="entry name" value="HD/PDEase_dom"/>
</dbReference>
<dbReference type="Gene3D" id="3.30.450.40">
    <property type="match status" value="1"/>
</dbReference>
<dbReference type="SMART" id="SM00065">
    <property type="entry name" value="GAF"/>
    <property type="match status" value="1"/>
</dbReference>
<evidence type="ECO:0000313" key="3">
    <source>
        <dbReference type="EMBL" id="QOT77429.1"/>
    </source>
</evidence>
<dbReference type="Proteomes" id="UP000397656">
    <property type="component" value="Chromosome 1"/>
</dbReference>
<name>A0A643FUN3_9BURK</name>